<dbReference type="InterPro" id="IPR001647">
    <property type="entry name" value="HTH_TetR"/>
</dbReference>
<organism evidence="5 6">
    <name type="scientific">Actinotalea lenta</name>
    <dbReference type="NCBI Taxonomy" id="3064654"/>
    <lineage>
        <taxon>Bacteria</taxon>
        <taxon>Bacillati</taxon>
        <taxon>Actinomycetota</taxon>
        <taxon>Actinomycetes</taxon>
        <taxon>Micrococcales</taxon>
        <taxon>Cellulomonadaceae</taxon>
        <taxon>Actinotalea</taxon>
    </lineage>
</organism>
<feature type="region of interest" description="Disordered" evidence="3">
    <location>
        <begin position="1"/>
        <end position="24"/>
    </location>
</feature>
<proteinExistence type="predicted"/>
<dbReference type="PROSITE" id="PS50977">
    <property type="entry name" value="HTH_TETR_2"/>
    <property type="match status" value="1"/>
</dbReference>
<reference evidence="5 6" key="1">
    <citation type="submission" date="2023-07" db="EMBL/GenBank/DDBJ databases">
        <title>Description of novel actinomycetes strains, isolated from tidal flat sediment.</title>
        <authorList>
            <person name="Lu C."/>
        </authorList>
    </citation>
    <scope>NUCLEOTIDE SEQUENCE [LARGE SCALE GENOMIC DNA]</scope>
    <source>
        <strain evidence="5 6">SYSU T00b441</strain>
    </source>
</reference>
<dbReference type="InterPro" id="IPR009057">
    <property type="entry name" value="Homeodomain-like_sf"/>
</dbReference>
<accession>A0ABT9DC06</accession>
<dbReference type="InterPro" id="IPR050109">
    <property type="entry name" value="HTH-type_TetR-like_transc_reg"/>
</dbReference>
<keyword evidence="6" id="KW-1185">Reference proteome</keyword>
<sequence>MSEQGPARGQRRARRPKTSSGARKREQILDASVQVFGTGGSAAVTHRAVAEAAQVPLGSTTYYFADRDDLLLQTMAHAREAEAKRLAGIVEALDGPLSVGQAVDVLTEMFFDKTVADPLYDLALFEMFMEATRQAALRPVTRDWSAMIAALVDRVLPASDPALPRDQVVQIVACLIDGLMLEAVSNAELEVADLSARLRVVVARLCTAEPGSRWAAENRGHRS</sequence>
<dbReference type="Pfam" id="PF17940">
    <property type="entry name" value="TetR_C_31"/>
    <property type="match status" value="1"/>
</dbReference>
<dbReference type="Gene3D" id="1.10.357.10">
    <property type="entry name" value="Tetracycline Repressor, domain 2"/>
    <property type="match status" value="1"/>
</dbReference>
<dbReference type="InterPro" id="IPR041583">
    <property type="entry name" value="TetR_C_31"/>
</dbReference>
<dbReference type="EMBL" id="JAUQYP010000002">
    <property type="protein sequence ID" value="MDO8108419.1"/>
    <property type="molecule type" value="Genomic_DNA"/>
</dbReference>
<feature type="DNA-binding region" description="H-T-H motif" evidence="2">
    <location>
        <begin position="45"/>
        <end position="64"/>
    </location>
</feature>
<feature type="domain" description="HTH tetR-type" evidence="4">
    <location>
        <begin position="22"/>
        <end position="82"/>
    </location>
</feature>
<dbReference type="Proteomes" id="UP001232536">
    <property type="component" value="Unassembled WGS sequence"/>
</dbReference>
<evidence type="ECO:0000259" key="4">
    <source>
        <dbReference type="PROSITE" id="PS50977"/>
    </source>
</evidence>
<dbReference type="PANTHER" id="PTHR30055:SF231">
    <property type="entry name" value="TRANSCRIPTIONAL REGULATORY PROTEIN (PROBABLY DEOR-FAMILY)-RELATED"/>
    <property type="match status" value="1"/>
</dbReference>
<dbReference type="SUPFAM" id="SSF46689">
    <property type="entry name" value="Homeodomain-like"/>
    <property type="match status" value="1"/>
</dbReference>
<dbReference type="RefSeq" id="WP_304602119.1">
    <property type="nucleotide sequence ID" value="NZ_JAUQYP010000002.1"/>
</dbReference>
<keyword evidence="1 2" id="KW-0238">DNA-binding</keyword>
<evidence type="ECO:0000256" key="2">
    <source>
        <dbReference type="PROSITE-ProRule" id="PRU00335"/>
    </source>
</evidence>
<evidence type="ECO:0000313" key="6">
    <source>
        <dbReference type="Proteomes" id="UP001232536"/>
    </source>
</evidence>
<evidence type="ECO:0000256" key="3">
    <source>
        <dbReference type="SAM" id="MobiDB-lite"/>
    </source>
</evidence>
<evidence type="ECO:0000256" key="1">
    <source>
        <dbReference type="ARBA" id="ARBA00023125"/>
    </source>
</evidence>
<gene>
    <name evidence="5" type="ORF">Q6348_14575</name>
</gene>
<dbReference type="Pfam" id="PF00440">
    <property type="entry name" value="TetR_N"/>
    <property type="match status" value="1"/>
</dbReference>
<comment type="caution">
    <text evidence="5">The sequence shown here is derived from an EMBL/GenBank/DDBJ whole genome shotgun (WGS) entry which is preliminary data.</text>
</comment>
<evidence type="ECO:0000313" key="5">
    <source>
        <dbReference type="EMBL" id="MDO8108419.1"/>
    </source>
</evidence>
<name>A0ABT9DC06_9CELL</name>
<protein>
    <submittedName>
        <fullName evidence="5">TetR family transcriptional regulator</fullName>
    </submittedName>
</protein>
<dbReference type="PANTHER" id="PTHR30055">
    <property type="entry name" value="HTH-TYPE TRANSCRIPTIONAL REGULATOR RUTR"/>
    <property type="match status" value="1"/>
</dbReference>